<keyword evidence="2" id="KW-1185">Reference proteome</keyword>
<dbReference type="Proteomes" id="UP000831701">
    <property type="component" value="Chromosome 14"/>
</dbReference>
<dbReference type="EMBL" id="CM041544">
    <property type="protein sequence ID" value="KAI3362824.1"/>
    <property type="molecule type" value="Genomic_DNA"/>
</dbReference>
<name>A0ACB8W4V1_9TELE</name>
<proteinExistence type="predicted"/>
<protein>
    <submittedName>
        <fullName evidence="1">Uncharacterized protein</fullName>
    </submittedName>
</protein>
<comment type="caution">
    <text evidence="1">The sequence shown here is derived from an EMBL/GenBank/DDBJ whole genome shotgun (WGS) entry which is preliminary data.</text>
</comment>
<reference evidence="1" key="1">
    <citation type="submission" date="2022-04" db="EMBL/GenBank/DDBJ databases">
        <title>Jade perch genome.</title>
        <authorList>
            <person name="Chao B."/>
        </authorList>
    </citation>
    <scope>NUCLEOTIDE SEQUENCE</scope>
    <source>
        <strain evidence="1">CB-2022</strain>
    </source>
</reference>
<accession>A0ACB8W4V1</accession>
<evidence type="ECO:0000313" key="1">
    <source>
        <dbReference type="EMBL" id="KAI3362824.1"/>
    </source>
</evidence>
<organism evidence="1 2">
    <name type="scientific">Scortum barcoo</name>
    <name type="common">barcoo grunter</name>
    <dbReference type="NCBI Taxonomy" id="214431"/>
    <lineage>
        <taxon>Eukaryota</taxon>
        <taxon>Metazoa</taxon>
        <taxon>Chordata</taxon>
        <taxon>Craniata</taxon>
        <taxon>Vertebrata</taxon>
        <taxon>Euteleostomi</taxon>
        <taxon>Actinopterygii</taxon>
        <taxon>Neopterygii</taxon>
        <taxon>Teleostei</taxon>
        <taxon>Neoteleostei</taxon>
        <taxon>Acanthomorphata</taxon>
        <taxon>Eupercaria</taxon>
        <taxon>Centrarchiformes</taxon>
        <taxon>Terapontoidei</taxon>
        <taxon>Terapontidae</taxon>
        <taxon>Scortum</taxon>
    </lineage>
</organism>
<gene>
    <name evidence="1" type="ORF">L3Q82_001665</name>
</gene>
<sequence>MVDETTDVNNAAQLALVLRYVTDTGVKEWFVTFEDVTSGRRADDIAALIVNFLEEYGCLDKLVAQCYDDPAVMSSGVNGVQAKIKERAPMALFVIFCYRLNLVLTQGVLKIKECKIFFAHLNGLAAFFSRSLKRTQLLDDICLRRLPRVAPTRWQYTSRLVNTVFEKTDALKELFNFILEHHDEYDEDFPGPLRHNHRLKQVNMRRGQYKCMRKKERKKEGARWRSTELFGNRGHRVLQAKEEKDHPDCYQLKVQKPASVMVWGRVSAHGMDNFHICDGTINAESFPQMLAKPFSSEK</sequence>
<evidence type="ECO:0000313" key="2">
    <source>
        <dbReference type="Proteomes" id="UP000831701"/>
    </source>
</evidence>